<evidence type="ECO:0000313" key="2">
    <source>
        <dbReference type="EMBL" id="KAJ0198799.1"/>
    </source>
</evidence>
<sequence length="165" mass="18657">MMQAIKLEAPFSHKEVKDAVWACGSEKAPGPDGLTFKFIKTYWEIIKDDVMKFVFHFDKFGTFARGFNSTFISLVPKVKDPISLTDYRPISFMGCMSKIISKILATRIKSVIGDLIGDVQSAYVEGRSILDGPLMINELISWSKVAKRKILMFKVDFDKAFDSIN</sequence>
<accession>A0A9R1X5R7</accession>
<comment type="caution">
    <text evidence="2">The sequence shown here is derived from an EMBL/GenBank/DDBJ whole genome shotgun (WGS) entry which is preliminary data.</text>
</comment>
<keyword evidence="3" id="KW-1185">Reference proteome</keyword>
<dbReference type="Pfam" id="PF00078">
    <property type="entry name" value="RVT_1"/>
    <property type="match status" value="1"/>
</dbReference>
<proteinExistence type="predicted"/>
<dbReference type="InterPro" id="IPR052343">
    <property type="entry name" value="Retrotransposon-Effector_Assoc"/>
</dbReference>
<protein>
    <recommendedName>
        <fullName evidence="1">Reverse transcriptase domain-containing protein</fullName>
    </recommendedName>
</protein>
<gene>
    <name evidence="2" type="ORF">LSAT_V11C600337540</name>
</gene>
<evidence type="ECO:0000259" key="1">
    <source>
        <dbReference type="Pfam" id="PF00078"/>
    </source>
</evidence>
<name>A0A9R1X5R7_LACSA</name>
<feature type="domain" description="Reverse transcriptase" evidence="1">
    <location>
        <begin position="79"/>
        <end position="165"/>
    </location>
</feature>
<dbReference type="EMBL" id="NBSK02000006">
    <property type="protein sequence ID" value="KAJ0198799.1"/>
    <property type="molecule type" value="Genomic_DNA"/>
</dbReference>
<reference evidence="2 3" key="1">
    <citation type="journal article" date="2017" name="Nat. Commun.">
        <title>Genome assembly with in vitro proximity ligation data and whole-genome triplication in lettuce.</title>
        <authorList>
            <person name="Reyes-Chin-Wo S."/>
            <person name="Wang Z."/>
            <person name="Yang X."/>
            <person name="Kozik A."/>
            <person name="Arikit S."/>
            <person name="Song C."/>
            <person name="Xia L."/>
            <person name="Froenicke L."/>
            <person name="Lavelle D.O."/>
            <person name="Truco M.J."/>
            <person name="Xia R."/>
            <person name="Zhu S."/>
            <person name="Xu C."/>
            <person name="Xu H."/>
            <person name="Xu X."/>
            <person name="Cox K."/>
            <person name="Korf I."/>
            <person name="Meyers B.C."/>
            <person name="Michelmore R.W."/>
        </authorList>
    </citation>
    <scope>NUCLEOTIDE SEQUENCE [LARGE SCALE GENOMIC DNA]</scope>
    <source>
        <strain evidence="3">cv. Salinas</strain>
        <tissue evidence="2">Seedlings</tissue>
    </source>
</reference>
<organism evidence="2 3">
    <name type="scientific">Lactuca sativa</name>
    <name type="common">Garden lettuce</name>
    <dbReference type="NCBI Taxonomy" id="4236"/>
    <lineage>
        <taxon>Eukaryota</taxon>
        <taxon>Viridiplantae</taxon>
        <taxon>Streptophyta</taxon>
        <taxon>Embryophyta</taxon>
        <taxon>Tracheophyta</taxon>
        <taxon>Spermatophyta</taxon>
        <taxon>Magnoliopsida</taxon>
        <taxon>eudicotyledons</taxon>
        <taxon>Gunneridae</taxon>
        <taxon>Pentapetalae</taxon>
        <taxon>asterids</taxon>
        <taxon>campanulids</taxon>
        <taxon>Asterales</taxon>
        <taxon>Asteraceae</taxon>
        <taxon>Cichorioideae</taxon>
        <taxon>Cichorieae</taxon>
        <taxon>Lactucinae</taxon>
        <taxon>Lactuca</taxon>
    </lineage>
</organism>
<dbReference type="PANTHER" id="PTHR46890">
    <property type="entry name" value="NON-LTR RETROLELEMENT REVERSE TRANSCRIPTASE-LIKE PROTEIN-RELATED"/>
    <property type="match status" value="1"/>
</dbReference>
<dbReference type="InterPro" id="IPR000477">
    <property type="entry name" value="RT_dom"/>
</dbReference>
<dbReference type="Proteomes" id="UP000235145">
    <property type="component" value="Unassembled WGS sequence"/>
</dbReference>
<dbReference type="AlphaFoldDB" id="A0A9R1X5R7"/>
<dbReference type="PANTHER" id="PTHR46890:SF50">
    <property type="entry name" value="RNA-DIRECTED DNA POLYMERASE, EUKARYOTA, REVERSE TRANSCRIPTASE ZINC-BINDING DOMAIN PROTEIN-RELATED"/>
    <property type="match status" value="1"/>
</dbReference>
<evidence type="ECO:0000313" key="3">
    <source>
        <dbReference type="Proteomes" id="UP000235145"/>
    </source>
</evidence>